<dbReference type="AlphaFoldDB" id="A0A3E0JVA3"/>
<gene>
    <name evidence="2" type="ORF">C6P37_16415</name>
</gene>
<evidence type="ECO:0000313" key="2">
    <source>
        <dbReference type="EMBL" id="REJ23882.1"/>
    </source>
</evidence>
<sequence length="84" mass="9506">MEKRPIHEKGLGRRSAGCNRVVSGKCQDRDAFEEKEVPDAAFAYGKKPLPGARVKTTKRARRPPMPFRRFFGSESGRRFPAVET</sequence>
<accession>A0A3E0JVA3</accession>
<organism evidence="2 3">
    <name type="scientific">Caldibacillus debilis</name>
    <dbReference type="NCBI Taxonomy" id="301148"/>
    <lineage>
        <taxon>Bacteria</taxon>
        <taxon>Bacillati</taxon>
        <taxon>Bacillota</taxon>
        <taxon>Bacilli</taxon>
        <taxon>Bacillales</taxon>
        <taxon>Bacillaceae</taxon>
        <taxon>Caldibacillus</taxon>
    </lineage>
</organism>
<feature type="region of interest" description="Disordered" evidence="1">
    <location>
        <begin position="49"/>
        <end position="84"/>
    </location>
</feature>
<comment type="caution">
    <text evidence="2">The sequence shown here is derived from an EMBL/GenBank/DDBJ whole genome shotgun (WGS) entry which is preliminary data.</text>
</comment>
<dbReference type="EMBL" id="QEWE01000042">
    <property type="protein sequence ID" value="REJ23882.1"/>
    <property type="molecule type" value="Genomic_DNA"/>
</dbReference>
<dbReference type="Proteomes" id="UP000257014">
    <property type="component" value="Unassembled WGS sequence"/>
</dbReference>
<protein>
    <submittedName>
        <fullName evidence="2">Uncharacterized protein</fullName>
    </submittedName>
</protein>
<proteinExistence type="predicted"/>
<evidence type="ECO:0000313" key="3">
    <source>
        <dbReference type="Proteomes" id="UP000257014"/>
    </source>
</evidence>
<reference evidence="2 3" key="1">
    <citation type="submission" date="2018-03" db="EMBL/GenBank/DDBJ databases">
        <authorList>
            <person name="Keele B.F."/>
        </authorList>
    </citation>
    <scope>NUCLEOTIDE SEQUENCE [LARGE SCALE GENOMIC DNA]</scope>
    <source>
        <strain evidence="2">ZCTH4_d</strain>
    </source>
</reference>
<name>A0A3E0JVA3_9BACI</name>
<evidence type="ECO:0000256" key="1">
    <source>
        <dbReference type="SAM" id="MobiDB-lite"/>
    </source>
</evidence>